<dbReference type="EMBL" id="JAECZB010000093">
    <property type="protein sequence ID" value="MBH8555300.1"/>
    <property type="molecule type" value="Genomic_DNA"/>
</dbReference>
<dbReference type="Proteomes" id="UP000599391">
    <property type="component" value="Unassembled WGS sequence"/>
</dbReference>
<sequence>MDKITNYIANDTLNLWREEGNRQIPQNFEVFRNLVAQAKDYLKQGNHNMAAIYGDIAVEYASLNQHCGLFVSPELENLLLTIGKEALQSSSHRSENRSLHEMPKNILHIVYGVWNTGGHSRLLWRWIQQDAERSHSVVLTEMRLDDTPKVFREAVYKSHGKIYALNKTIGNFISRAKRLREIAASADMVVLHTMHDGTLPVIAFANREQSPPIIYVNTADERFWTGVCISDVVANLRDSGMRLSQKRRGVEPMRNMVLPTIVEPTRRILSRSEAKRQLGISENSVLLLSIARGVKYNTSDGISFADVHLPLLKKHKQAILMVVGPGNRKDWSEAIQQTQGRIRVFGDTPDTDVFYQAADIYVDSYPFVSITSLLEAGSYGLPLVSRYPYSSDACEIFGADMPGLTGNLIRVQNLGEYTSILSRLVEDEEFRLSLGEATRKKITEIHTANNWQQSLEDVYLRAATLPRINVTSAPQEEIFVGEPDVFLSKVCPFKKIDVEQLILNRVKVMPFDKRFSCWIRQIKMGNFRRISLMNLFAPEWFYENLWLYAHLQKFYRRLRYGSWNPSLPARQR</sequence>
<proteinExistence type="predicted"/>
<evidence type="ECO:0000259" key="1">
    <source>
        <dbReference type="Pfam" id="PF00534"/>
    </source>
</evidence>
<dbReference type="Pfam" id="PF00534">
    <property type="entry name" value="Glycos_transf_1"/>
    <property type="match status" value="1"/>
</dbReference>
<name>A0A8J7HMM2_9CYAN</name>
<dbReference type="SUPFAM" id="SSF53756">
    <property type="entry name" value="UDP-Glycosyltransferase/glycogen phosphorylase"/>
    <property type="match status" value="1"/>
</dbReference>
<reference evidence="2 3" key="1">
    <citation type="journal article" date="2021" name="Int. J. Syst. Evol. Microbiol.">
        <title>Amazonocrinis nigriterrae gen. nov., sp. nov., Atlanticothrix silvestris gen. nov., sp. nov. and Dendronalium phyllosphericum gen. nov., sp. nov., nostocacean cyanobacteria from Brazilian environments.</title>
        <authorList>
            <person name="Alvarenga D.O."/>
            <person name="Andreote A.P.D."/>
            <person name="Branco L.H.Z."/>
            <person name="Delbaje E."/>
            <person name="Cruz R.B."/>
            <person name="Varani A.M."/>
            <person name="Fiore M.F."/>
        </authorList>
    </citation>
    <scope>NUCLEOTIDE SEQUENCE [LARGE SCALE GENOMIC DNA]</scope>
    <source>
        <strain evidence="2 3">CENA357</strain>
    </source>
</reference>
<accession>A0A8J7HMM2</accession>
<protein>
    <submittedName>
        <fullName evidence="2">Glycosyltransferase family 4 protein</fullName>
    </submittedName>
</protein>
<dbReference type="AlphaFoldDB" id="A0A8J7HMM2"/>
<evidence type="ECO:0000313" key="3">
    <source>
        <dbReference type="Proteomes" id="UP000599391"/>
    </source>
</evidence>
<dbReference type="Gene3D" id="3.40.50.2000">
    <property type="entry name" value="Glycogen Phosphorylase B"/>
    <property type="match status" value="2"/>
</dbReference>
<comment type="caution">
    <text evidence="2">The sequence shown here is derived from an EMBL/GenBank/DDBJ whole genome shotgun (WGS) entry which is preliminary data.</text>
</comment>
<gene>
    <name evidence="2" type="ORF">I8751_23710</name>
</gene>
<dbReference type="InterPro" id="IPR001296">
    <property type="entry name" value="Glyco_trans_1"/>
</dbReference>
<feature type="domain" description="Glycosyl transferase family 1" evidence="1">
    <location>
        <begin position="271"/>
        <end position="440"/>
    </location>
</feature>
<dbReference type="GO" id="GO:0016757">
    <property type="term" value="F:glycosyltransferase activity"/>
    <property type="evidence" value="ECO:0007669"/>
    <property type="project" value="InterPro"/>
</dbReference>
<dbReference type="RefSeq" id="WP_214441524.1">
    <property type="nucleotide sequence ID" value="NZ_JAECZB010000093.1"/>
</dbReference>
<keyword evidence="3" id="KW-1185">Reference proteome</keyword>
<organism evidence="2 3">
    <name type="scientific">Atlanticothrix silvestris CENA357</name>
    <dbReference type="NCBI Taxonomy" id="1725252"/>
    <lineage>
        <taxon>Bacteria</taxon>
        <taxon>Bacillati</taxon>
        <taxon>Cyanobacteriota</taxon>
        <taxon>Cyanophyceae</taxon>
        <taxon>Nostocales</taxon>
        <taxon>Nodulariaceae</taxon>
        <taxon>Atlanticothrix</taxon>
        <taxon>Atlanticothrix silvestris</taxon>
    </lineage>
</organism>
<evidence type="ECO:0000313" key="2">
    <source>
        <dbReference type="EMBL" id="MBH8555300.1"/>
    </source>
</evidence>